<sequence>MGPRTQTGRVHPHRCAVHTLGGGRPPAAPGPGKTSRRCQYRPVTWTDVRSLPLADPGTPPLRGPAAYLGWLARRQWGILLAAVSCGVVQFACQAFLPYLTGRAIDDGLEQGFGPDLLRAAGALLTLGVVSAAASAVGHRFDVANWLRAAFTTSQLVGRTTARSGHAVTAELPTGEVVSAVANDALRVGDLFAVTARFIGSLTAYAAVAVLMLQVSVPLGLVVLLGLPTVAAALGLMVKPLQRRQSAQREASGRLTTLGSDTVSGLRVLRGIGGESVFTGRYRRQSQLVRERGENVAVTQSWLDALQVLLPGLFVTALVWMGAHMALTGAITPGQLVTTYGYAAFLGWPVQNATEFLQATTRAVVATRKVLAVLRVVPAAGATPGAAAMPPSGSPLVDEASGVTLEQGRVVALVSADPDESAAIATRLGRFDDDAEAGTPVLLGGVPLRDLPLADVRRRIVVAEAMPQLFSGSLAAGLDVRGRAAREDLLAASGLADAQDVLDSVPDGLDGELPEKGRSLSGGQRQRVALARALLTEAEILVLVEPTSAVDAHTEARIAARLSDARRGRTTLVVTASPLVLDHVDEVQLVVDGGLVARGTHAGLLDGVAGPDVAATYRRVVGRRMDDDLPVEGSFDEVGPPHLAPYDLSSLDQPTGGAA</sequence>
<protein>
    <submittedName>
        <fullName evidence="9">ABC transporter ATP-binding protein</fullName>
    </submittedName>
</protein>
<feature type="transmembrane region" description="Helical" evidence="6">
    <location>
        <begin position="190"/>
        <end position="212"/>
    </location>
</feature>
<dbReference type="InterPro" id="IPR027417">
    <property type="entry name" value="P-loop_NTPase"/>
</dbReference>
<dbReference type="InterPro" id="IPR039421">
    <property type="entry name" value="Type_1_exporter"/>
</dbReference>
<dbReference type="CDD" id="cd07346">
    <property type="entry name" value="ABC_6TM_exporters"/>
    <property type="match status" value="1"/>
</dbReference>
<dbReference type="PROSITE" id="PS50893">
    <property type="entry name" value="ABC_TRANSPORTER_2"/>
    <property type="match status" value="1"/>
</dbReference>
<evidence type="ECO:0000259" key="7">
    <source>
        <dbReference type="PROSITE" id="PS50893"/>
    </source>
</evidence>
<feature type="domain" description="ABC transporter" evidence="7">
    <location>
        <begin position="373"/>
        <end position="616"/>
    </location>
</feature>
<dbReference type="InterPro" id="IPR011527">
    <property type="entry name" value="ABC1_TM_dom"/>
</dbReference>
<feature type="transmembrane region" description="Helical" evidence="6">
    <location>
        <begin position="116"/>
        <end position="137"/>
    </location>
</feature>
<keyword evidence="9" id="KW-0547">Nucleotide-binding</keyword>
<evidence type="ECO:0000256" key="5">
    <source>
        <dbReference type="SAM" id="MobiDB-lite"/>
    </source>
</evidence>
<dbReference type="SUPFAM" id="SSF90123">
    <property type="entry name" value="ABC transporter transmembrane region"/>
    <property type="match status" value="1"/>
</dbReference>
<dbReference type="Gene3D" id="3.40.50.300">
    <property type="entry name" value="P-loop containing nucleotide triphosphate hydrolases"/>
    <property type="match status" value="1"/>
</dbReference>
<evidence type="ECO:0000256" key="2">
    <source>
        <dbReference type="ARBA" id="ARBA00022692"/>
    </source>
</evidence>
<evidence type="ECO:0000256" key="6">
    <source>
        <dbReference type="SAM" id="Phobius"/>
    </source>
</evidence>
<dbReference type="PROSITE" id="PS00211">
    <property type="entry name" value="ABC_TRANSPORTER_1"/>
    <property type="match status" value="1"/>
</dbReference>
<dbReference type="PANTHER" id="PTHR43394:SF1">
    <property type="entry name" value="ATP-BINDING CASSETTE SUB-FAMILY B MEMBER 10, MITOCHONDRIAL"/>
    <property type="match status" value="1"/>
</dbReference>
<dbReference type="InterPro" id="IPR003439">
    <property type="entry name" value="ABC_transporter-like_ATP-bd"/>
</dbReference>
<dbReference type="InterPro" id="IPR017871">
    <property type="entry name" value="ABC_transporter-like_CS"/>
</dbReference>
<reference evidence="9 10" key="1">
    <citation type="submission" date="2020-08" db="EMBL/GenBank/DDBJ databases">
        <title>A Genomic Blueprint of the Chicken Gut Microbiome.</title>
        <authorList>
            <person name="Gilroy R."/>
            <person name="Ravi A."/>
            <person name="Getino M."/>
            <person name="Pursley I."/>
            <person name="Horton D.L."/>
            <person name="Alikhan N.-F."/>
            <person name="Baker D."/>
            <person name="Gharbi K."/>
            <person name="Hall N."/>
            <person name="Watson M."/>
            <person name="Adriaenssens E.M."/>
            <person name="Foster-Nyarko E."/>
            <person name="Jarju S."/>
            <person name="Secka A."/>
            <person name="Antonio M."/>
            <person name="Oren A."/>
            <person name="Chaudhuri R."/>
            <person name="La Ragione R.M."/>
            <person name="Hildebrand F."/>
            <person name="Pallen M.J."/>
        </authorList>
    </citation>
    <scope>NUCLEOTIDE SEQUENCE [LARGE SCALE GENOMIC DNA]</scope>
    <source>
        <strain evidence="9 10">Sa3CUA2</strain>
    </source>
</reference>
<keyword evidence="4 6" id="KW-0472">Membrane</keyword>
<evidence type="ECO:0000256" key="3">
    <source>
        <dbReference type="ARBA" id="ARBA00022989"/>
    </source>
</evidence>
<feature type="transmembrane region" description="Helical" evidence="6">
    <location>
        <begin position="76"/>
        <end position="96"/>
    </location>
</feature>
<dbReference type="PROSITE" id="PS50929">
    <property type="entry name" value="ABC_TM1F"/>
    <property type="match status" value="1"/>
</dbReference>
<dbReference type="PANTHER" id="PTHR43394">
    <property type="entry name" value="ATP-DEPENDENT PERMEASE MDL1, MITOCHONDRIAL"/>
    <property type="match status" value="1"/>
</dbReference>
<comment type="subcellular location">
    <subcellularLocation>
        <location evidence="1">Cell membrane</location>
        <topology evidence="1">Multi-pass membrane protein</topology>
    </subcellularLocation>
</comment>
<feature type="transmembrane region" description="Helical" evidence="6">
    <location>
        <begin position="307"/>
        <end position="326"/>
    </location>
</feature>
<dbReference type="InterPro" id="IPR036640">
    <property type="entry name" value="ABC1_TM_sf"/>
</dbReference>
<feature type="region of interest" description="Disordered" evidence="5">
    <location>
        <begin position="630"/>
        <end position="658"/>
    </location>
</feature>
<keyword evidence="10" id="KW-1185">Reference proteome</keyword>
<accession>A0ABR8QDD0</accession>
<feature type="region of interest" description="Disordered" evidence="5">
    <location>
        <begin position="1"/>
        <end position="37"/>
    </location>
</feature>
<evidence type="ECO:0000313" key="9">
    <source>
        <dbReference type="EMBL" id="MBD7918385.1"/>
    </source>
</evidence>
<gene>
    <name evidence="9" type="ORF">H9657_08860</name>
</gene>
<keyword evidence="9" id="KW-0067">ATP-binding</keyword>
<evidence type="ECO:0000313" key="10">
    <source>
        <dbReference type="Proteomes" id="UP000604241"/>
    </source>
</evidence>
<dbReference type="Proteomes" id="UP000604241">
    <property type="component" value="Unassembled WGS sequence"/>
</dbReference>
<dbReference type="Pfam" id="PF00005">
    <property type="entry name" value="ABC_tran"/>
    <property type="match status" value="1"/>
</dbReference>
<proteinExistence type="predicted"/>
<keyword evidence="2 6" id="KW-0812">Transmembrane</keyword>
<comment type="caution">
    <text evidence="9">The sequence shown here is derived from an EMBL/GenBank/DDBJ whole genome shotgun (WGS) entry which is preliminary data.</text>
</comment>
<organism evidence="9 10">
    <name type="scientific">Cellulomonas avistercoris</name>
    <dbReference type="NCBI Taxonomy" id="2762242"/>
    <lineage>
        <taxon>Bacteria</taxon>
        <taxon>Bacillati</taxon>
        <taxon>Actinomycetota</taxon>
        <taxon>Actinomycetes</taxon>
        <taxon>Micrococcales</taxon>
        <taxon>Cellulomonadaceae</taxon>
        <taxon>Cellulomonas</taxon>
    </lineage>
</organism>
<name>A0ABR8QDD0_9CELL</name>
<dbReference type="GO" id="GO:0005524">
    <property type="term" value="F:ATP binding"/>
    <property type="evidence" value="ECO:0007669"/>
    <property type="project" value="UniProtKB-KW"/>
</dbReference>
<dbReference type="Gene3D" id="1.20.1560.10">
    <property type="entry name" value="ABC transporter type 1, transmembrane domain"/>
    <property type="match status" value="1"/>
</dbReference>
<evidence type="ECO:0000259" key="8">
    <source>
        <dbReference type="PROSITE" id="PS50929"/>
    </source>
</evidence>
<keyword evidence="3 6" id="KW-1133">Transmembrane helix</keyword>
<dbReference type="EMBL" id="JACSQV010000006">
    <property type="protein sequence ID" value="MBD7918385.1"/>
    <property type="molecule type" value="Genomic_DNA"/>
</dbReference>
<feature type="transmembrane region" description="Helical" evidence="6">
    <location>
        <begin position="218"/>
        <end position="237"/>
    </location>
</feature>
<dbReference type="Pfam" id="PF00664">
    <property type="entry name" value="ABC_membrane"/>
    <property type="match status" value="1"/>
</dbReference>
<feature type="domain" description="ABC transmembrane type-1" evidence="8">
    <location>
        <begin position="80"/>
        <end position="361"/>
    </location>
</feature>
<evidence type="ECO:0000256" key="1">
    <source>
        <dbReference type="ARBA" id="ARBA00004651"/>
    </source>
</evidence>
<evidence type="ECO:0000256" key="4">
    <source>
        <dbReference type="ARBA" id="ARBA00023136"/>
    </source>
</evidence>
<dbReference type="SUPFAM" id="SSF52540">
    <property type="entry name" value="P-loop containing nucleoside triphosphate hydrolases"/>
    <property type="match status" value="1"/>
</dbReference>